<feature type="compositionally biased region" description="Low complexity" evidence="1">
    <location>
        <begin position="826"/>
        <end position="837"/>
    </location>
</feature>
<dbReference type="EMBL" id="JANBPU010000093">
    <property type="protein sequence ID" value="KAJ1916751.1"/>
    <property type="molecule type" value="Genomic_DNA"/>
</dbReference>
<dbReference type="OrthoDB" id="660555at2759"/>
<dbReference type="PROSITE" id="PS51450">
    <property type="entry name" value="LRR"/>
    <property type="match status" value="1"/>
</dbReference>
<gene>
    <name evidence="2" type="ORF">H4219_003621</name>
</gene>
<dbReference type="InterPro" id="IPR001611">
    <property type="entry name" value="Leu-rich_rpt"/>
</dbReference>
<feature type="compositionally biased region" description="Low complexity" evidence="1">
    <location>
        <begin position="800"/>
        <end position="816"/>
    </location>
</feature>
<dbReference type="AlphaFoldDB" id="A0A9W7ZU98"/>
<sequence>MPKTITSHKTPPSPSRNKRQKTSQASSGLGSKLRSTLQALRFNHGFQKKWEISVDNPISPTLTYSHGFYTPDPQKLGSRTDSFKGTSTFRSDTDLRTNSLDDGQSVNGFVMVTEEMAGCGSGGYLQRVQIDGMGFTVPLRNSSDPARWASMPATSIAASMANAPNSNGIQADPLRIMYNPTSVQRSKSSKSKESSEKTPPVSGRSRLAALVGATRSKSEKLSSKTLRHRKSRNFEKRKQRQSPVLPHVPPTTTSSNHPQILPDQRLTNLNQRHPSTPPPVPPIPPLERYKPLLLNHQGPTETNAENPSDTDASKRATTSQPQAEIHRSGNRFSIQSQITEVKPPSSLAADTLQSEPRTPPPNPSLRRHRDLSNTLKTYDSTDTLFEPVPSAAQSPATEQCGEARETLVADPEDWSFMSPPHPSSPESTVRKRTTWSNALTLVESPTANRTSKYRSPLPKNFLEQASMAAKFITDSTAPAGKTARGHYFHKRRIQSALAMANVEATPKRIWSLTPPPRFEINCSAINRHSVEPNRKEKASGNKAQPFPICKLPIPKPTFRVSSNSIPRLNMSLMRYFSSWLINTAEISIVGSNRPLLWGLDKRHYAEILTDNCWAAMPLLRKASLVNIGLAVVPSGFENHSLVELDLSYNWIEEIPHWIGTLSNLSILRLRGNVLSTVPVTLVTRCRSLRTLDMDSVPRRGFSVSRPEPSNPTADVREALLKRIQHRLTDHIQSTFRLSFPHNSQQNCQAEAEKGARLFKIYSQIAQKVSQNDLPSKPAANSSHHSVAQKTGTQARREAFSGSSPTSTSQTPHTPSPYINTPISTKSPASSLSGLPGSTFSPAPRVISTIGKNAASPQDTRRQGRNWHSSDGGGALLKSWSRGSHLPSHQPQLPVRAQNINICSV</sequence>
<evidence type="ECO:0000313" key="2">
    <source>
        <dbReference type="EMBL" id="KAJ1916751.1"/>
    </source>
</evidence>
<feature type="compositionally biased region" description="Polar residues" evidence="1">
    <location>
        <begin position="22"/>
        <end position="32"/>
    </location>
</feature>
<feature type="region of interest" description="Disordered" evidence="1">
    <location>
        <begin position="1"/>
        <end position="32"/>
    </location>
</feature>
<name>A0A9W7ZU98_9FUNG</name>
<evidence type="ECO:0000256" key="1">
    <source>
        <dbReference type="SAM" id="MobiDB-lite"/>
    </source>
</evidence>
<dbReference type="Gene3D" id="3.80.10.10">
    <property type="entry name" value="Ribonuclease Inhibitor"/>
    <property type="match status" value="1"/>
</dbReference>
<feature type="compositionally biased region" description="Polar residues" evidence="1">
    <location>
        <begin position="1"/>
        <end position="10"/>
    </location>
</feature>
<feature type="region of interest" description="Disordered" evidence="1">
    <location>
        <begin position="181"/>
        <end position="371"/>
    </location>
</feature>
<dbReference type="Proteomes" id="UP001150538">
    <property type="component" value="Unassembled WGS sequence"/>
</dbReference>
<accession>A0A9W7ZU98</accession>
<feature type="compositionally biased region" description="Polar residues" evidence="1">
    <location>
        <begin position="297"/>
        <end position="322"/>
    </location>
</feature>
<proteinExistence type="predicted"/>
<comment type="caution">
    <text evidence="2">The sequence shown here is derived from an EMBL/GenBank/DDBJ whole genome shotgun (WGS) entry which is preliminary data.</text>
</comment>
<evidence type="ECO:0000313" key="3">
    <source>
        <dbReference type="Proteomes" id="UP001150538"/>
    </source>
</evidence>
<feature type="compositionally biased region" description="Pro residues" evidence="1">
    <location>
        <begin position="275"/>
        <end position="285"/>
    </location>
</feature>
<protein>
    <submittedName>
        <fullName evidence="2">Uncharacterized protein</fullName>
    </submittedName>
</protein>
<feature type="region of interest" description="Disordered" evidence="1">
    <location>
        <begin position="411"/>
        <end position="431"/>
    </location>
</feature>
<feature type="compositionally biased region" description="Basic residues" evidence="1">
    <location>
        <begin position="225"/>
        <end position="240"/>
    </location>
</feature>
<reference evidence="2" key="1">
    <citation type="submission" date="2022-07" db="EMBL/GenBank/DDBJ databases">
        <title>Phylogenomic reconstructions and comparative analyses of Kickxellomycotina fungi.</title>
        <authorList>
            <person name="Reynolds N.K."/>
            <person name="Stajich J.E."/>
            <person name="Barry K."/>
            <person name="Grigoriev I.V."/>
            <person name="Crous P."/>
            <person name="Smith M.E."/>
        </authorList>
    </citation>
    <scope>NUCLEOTIDE SEQUENCE</scope>
    <source>
        <strain evidence="2">NBRC 100468</strain>
    </source>
</reference>
<organism evidence="2 3">
    <name type="scientific">Mycoemilia scoparia</name>
    <dbReference type="NCBI Taxonomy" id="417184"/>
    <lineage>
        <taxon>Eukaryota</taxon>
        <taxon>Fungi</taxon>
        <taxon>Fungi incertae sedis</taxon>
        <taxon>Zoopagomycota</taxon>
        <taxon>Kickxellomycotina</taxon>
        <taxon>Kickxellomycetes</taxon>
        <taxon>Kickxellales</taxon>
        <taxon>Kickxellaceae</taxon>
        <taxon>Mycoemilia</taxon>
    </lineage>
</organism>
<feature type="compositionally biased region" description="Polar residues" evidence="1">
    <location>
        <begin position="769"/>
        <end position="793"/>
    </location>
</feature>
<feature type="region of interest" description="Disordered" evidence="1">
    <location>
        <begin position="769"/>
        <end position="891"/>
    </location>
</feature>
<dbReference type="InterPro" id="IPR032675">
    <property type="entry name" value="LRR_dom_sf"/>
</dbReference>
<feature type="compositionally biased region" description="Polar residues" evidence="1">
    <location>
        <begin position="330"/>
        <end position="339"/>
    </location>
</feature>
<keyword evidence="3" id="KW-1185">Reference proteome</keyword>
<dbReference type="SUPFAM" id="SSF52058">
    <property type="entry name" value="L domain-like"/>
    <property type="match status" value="1"/>
</dbReference>